<evidence type="ECO:0000256" key="12">
    <source>
        <dbReference type="SAM" id="Phobius"/>
    </source>
</evidence>
<evidence type="ECO:0000313" key="13">
    <source>
        <dbReference type="EMBL" id="MDA0159705.1"/>
    </source>
</evidence>
<dbReference type="AlphaFoldDB" id="A0A9X3RYJ3"/>
<feature type="transmembrane region" description="Helical" evidence="12">
    <location>
        <begin position="267"/>
        <end position="286"/>
    </location>
</feature>
<evidence type="ECO:0000256" key="1">
    <source>
        <dbReference type="ARBA" id="ARBA00004651"/>
    </source>
</evidence>
<accession>A0A9X3RYJ3</accession>
<evidence type="ECO:0000256" key="10">
    <source>
        <dbReference type="ARBA" id="ARBA00034269"/>
    </source>
</evidence>
<dbReference type="PANTHER" id="PTHR46494">
    <property type="entry name" value="CORA FAMILY METAL ION TRANSPORTER (EUROFUNG)"/>
    <property type="match status" value="1"/>
</dbReference>
<proteinExistence type="inferred from homology"/>
<evidence type="ECO:0000256" key="5">
    <source>
        <dbReference type="ARBA" id="ARBA00022692"/>
    </source>
</evidence>
<protein>
    <submittedName>
        <fullName evidence="13">Magnesium and cobalt transport protein CorA</fullName>
    </submittedName>
</protein>
<keyword evidence="7 12" id="KW-1133">Transmembrane helix</keyword>
<dbReference type="RefSeq" id="WP_270038475.1">
    <property type="nucleotide sequence ID" value="NZ_JAPDOD010000003.1"/>
</dbReference>
<keyword evidence="8" id="KW-0406">Ion transport</keyword>
<reference evidence="13" key="1">
    <citation type="submission" date="2022-10" db="EMBL/GenBank/DDBJ databases">
        <title>The WGS of Solirubrobacter ginsenosidimutans DSM 21036.</title>
        <authorList>
            <person name="Jiang Z."/>
        </authorList>
    </citation>
    <scope>NUCLEOTIDE SEQUENCE</scope>
    <source>
        <strain evidence="13">DSM 21036</strain>
    </source>
</reference>
<keyword evidence="14" id="KW-1185">Reference proteome</keyword>
<dbReference type="GO" id="GO:0000287">
    <property type="term" value="F:magnesium ion binding"/>
    <property type="evidence" value="ECO:0007669"/>
    <property type="project" value="TreeGrafter"/>
</dbReference>
<dbReference type="PANTHER" id="PTHR46494:SF1">
    <property type="entry name" value="CORA FAMILY METAL ION TRANSPORTER (EUROFUNG)"/>
    <property type="match status" value="1"/>
</dbReference>
<comment type="function">
    <text evidence="11">Mediates influx of magnesium ions. Alternates between open and closed states. Activated by low cytoplasmic Mg(2+) levels. Inactive when cytoplasmic Mg(2+) levels are high.</text>
</comment>
<dbReference type="InterPro" id="IPR002523">
    <property type="entry name" value="MgTranspt_CorA/ZnTranspt_ZntB"/>
</dbReference>
<dbReference type="Gene3D" id="1.20.58.340">
    <property type="entry name" value="Magnesium transport protein CorA, transmembrane region"/>
    <property type="match status" value="2"/>
</dbReference>
<dbReference type="InterPro" id="IPR045863">
    <property type="entry name" value="CorA_TM1_TM2"/>
</dbReference>
<evidence type="ECO:0000256" key="4">
    <source>
        <dbReference type="ARBA" id="ARBA00022475"/>
    </source>
</evidence>
<feature type="transmembrane region" description="Helical" evidence="12">
    <location>
        <begin position="298"/>
        <end position="318"/>
    </location>
</feature>
<dbReference type="Proteomes" id="UP001149140">
    <property type="component" value="Unassembled WGS sequence"/>
</dbReference>
<dbReference type="GO" id="GO:0015095">
    <property type="term" value="F:magnesium ion transmembrane transporter activity"/>
    <property type="evidence" value="ECO:0007669"/>
    <property type="project" value="TreeGrafter"/>
</dbReference>
<dbReference type="GO" id="GO:0005886">
    <property type="term" value="C:plasma membrane"/>
    <property type="evidence" value="ECO:0007669"/>
    <property type="project" value="UniProtKB-SubCell"/>
</dbReference>
<comment type="catalytic activity">
    <reaction evidence="10">
        <text>Mg(2+)(in) = Mg(2+)(out)</text>
        <dbReference type="Rhea" id="RHEA:29827"/>
        <dbReference type="ChEBI" id="CHEBI:18420"/>
    </reaction>
</comment>
<dbReference type="Pfam" id="PF01544">
    <property type="entry name" value="CorA"/>
    <property type="match status" value="1"/>
</dbReference>
<dbReference type="SUPFAM" id="SSF144083">
    <property type="entry name" value="Magnesium transport protein CorA, transmembrane region"/>
    <property type="match status" value="1"/>
</dbReference>
<dbReference type="SUPFAM" id="SSF143865">
    <property type="entry name" value="CorA soluble domain-like"/>
    <property type="match status" value="1"/>
</dbReference>
<evidence type="ECO:0000256" key="7">
    <source>
        <dbReference type="ARBA" id="ARBA00022989"/>
    </source>
</evidence>
<keyword evidence="9 12" id="KW-0472">Membrane</keyword>
<evidence type="ECO:0000256" key="9">
    <source>
        <dbReference type="ARBA" id="ARBA00023136"/>
    </source>
</evidence>
<evidence type="ECO:0000256" key="8">
    <source>
        <dbReference type="ARBA" id="ARBA00023065"/>
    </source>
</evidence>
<dbReference type="EMBL" id="JAPDOD010000003">
    <property type="protein sequence ID" value="MDA0159705.1"/>
    <property type="molecule type" value="Genomic_DNA"/>
</dbReference>
<dbReference type="GO" id="GO:0050897">
    <property type="term" value="F:cobalt ion binding"/>
    <property type="evidence" value="ECO:0007669"/>
    <property type="project" value="TreeGrafter"/>
</dbReference>
<dbReference type="CDD" id="cd12830">
    <property type="entry name" value="MtCorA-like"/>
    <property type="match status" value="1"/>
</dbReference>
<dbReference type="FunFam" id="1.20.58.340:FF:000004">
    <property type="entry name" value="Magnesium transport protein CorA"/>
    <property type="match status" value="1"/>
</dbReference>
<name>A0A9X3RYJ3_9ACTN</name>
<evidence type="ECO:0000256" key="11">
    <source>
        <dbReference type="ARBA" id="ARBA00045497"/>
    </source>
</evidence>
<evidence type="ECO:0000256" key="3">
    <source>
        <dbReference type="ARBA" id="ARBA00022448"/>
    </source>
</evidence>
<sequence>MIVDCAHYRDGRRQHEGKMAPEAAALICKQDPGFVWLGMVEPSAEELTRVQDIFGLHELAVEDAQSFHLRPKVEAYEGGVTFVVLRTARYVEELEEVEFGEVSIFIGPGFIITVRQGIAADLHEARLKLEQHPKLLEEGPAAVLWAILDKIVDDYAPVVEGLESDIEEVEHTVFSGAHAPTHRIYLLRREVTDFFRAVHPLLGPAAAITQGGVLAISDGLRQYFRDVDDHLKLVNEEIIAQRDLLSTILQANMAVVSAEQNEVVRRISAWAAIITVPTFVASFYGMNFDHMPELHWRFSYPAVILVMVLSGVVLWRGFKRAHWL</sequence>
<keyword evidence="6" id="KW-0460">Magnesium</keyword>
<keyword evidence="3" id="KW-0813">Transport</keyword>
<evidence type="ECO:0000256" key="2">
    <source>
        <dbReference type="ARBA" id="ARBA00009765"/>
    </source>
</evidence>
<keyword evidence="4" id="KW-1003">Cell membrane</keyword>
<organism evidence="13 14">
    <name type="scientific">Solirubrobacter ginsenosidimutans</name>
    <dbReference type="NCBI Taxonomy" id="490573"/>
    <lineage>
        <taxon>Bacteria</taxon>
        <taxon>Bacillati</taxon>
        <taxon>Actinomycetota</taxon>
        <taxon>Thermoleophilia</taxon>
        <taxon>Solirubrobacterales</taxon>
        <taxon>Solirubrobacteraceae</taxon>
        <taxon>Solirubrobacter</taxon>
    </lineage>
</organism>
<keyword evidence="5 12" id="KW-0812">Transmembrane</keyword>
<evidence type="ECO:0000313" key="14">
    <source>
        <dbReference type="Proteomes" id="UP001149140"/>
    </source>
</evidence>
<gene>
    <name evidence="13" type="ORF">OM076_05485</name>
</gene>
<dbReference type="InterPro" id="IPR045861">
    <property type="entry name" value="CorA_cytoplasmic_dom"/>
</dbReference>
<comment type="caution">
    <text evidence="13">The sequence shown here is derived from an EMBL/GenBank/DDBJ whole genome shotgun (WGS) entry which is preliminary data.</text>
</comment>
<comment type="subcellular location">
    <subcellularLocation>
        <location evidence="1">Cell membrane</location>
        <topology evidence="1">Multi-pass membrane protein</topology>
    </subcellularLocation>
</comment>
<comment type="similarity">
    <text evidence="2">Belongs to the CorA metal ion transporter (MIT) (TC 1.A.35) family.</text>
</comment>
<evidence type="ECO:0000256" key="6">
    <source>
        <dbReference type="ARBA" id="ARBA00022842"/>
    </source>
</evidence>
<dbReference type="Gene3D" id="3.30.460.20">
    <property type="entry name" value="CorA soluble domain-like"/>
    <property type="match status" value="1"/>
</dbReference>
<dbReference type="GO" id="GO:0015087">
    <property type="term" value="F:cobalt ion transmembrane transporter activity"/>
    <property type="evidence" value="ECO:0007669"/>
    <property type="project" value="TreeGrafter"/>
</dbReference>